<accession>A0ABW2IB89</accession>
<sequence>MSALSLKQANNIIESALAHAHEVGIKPLAVVVLDASGNIIAAQREDNASMFRLDIALGKAWGAAAMGCSSRALGLRAKDNPAFFTTLAATAKGRFLPQTGAVLIKGEDGAILGAVGASGGTGDEDEACCLKGVEATGLLSNAA</sequence>
<reference evidence="2" key="1">
    <citation type="journal article" date="2019" name="Int. J. Syst. Evol. Microbiol.">
        <title>The Global Catalogue of Microorganisms (GCM) 10K type strain sequencing project: providing services to taxonomists for standard genome sequencing and annotation.</title>
        <authorList>
            <consortium name="The Broad Institute Genomics Platform"/>
            <consortium name="The Broad Institute Genome Sequencing Center for Infectious Disease"/>
            <person name="Wu L."/>
            <person name="Ma J."/>
        </authorList>
    </citation>
    <scope>NUCLEOTIDE SEQUENCE [LARGE SCALE GENOMIC DNA]</scope>
    <source>
        <strain evidence="2">KACC 12508</strain>
    </source>
</reference>
<dbReference type="SUPFAM" id="SSF143744">
    <property type="entry name" value="GlcG-like"/>
    <property type="match status" value="1"/>
</dbReference>
<dbReference type="InterPro" id="IPR005624">
    <property type="entry name" value="PduO/GlcC-like"/>
</dbReference>
<dbReference type="RefSeq" id="WP_382271601.1">
    <property type="nucleotide sequence ID" value="NZ_JBHTBU010000001.1"/>
</dbReference>
<dbReference type="Proteomes" id="UP001596542">
    <property type="component" value="Unassembled WGS sequence"/>
</dbReference>
<dbReference type="PANTHER" id="PTHR34309:SF10">
    <property type="entry name" value="SLR1406 PROTEIN"/>
    <property type="match status" value="1"/>
</dbReference>
<dbReference type="InterPro" id="IPR038084">
    <property type="entry name" value="PduO/GlcC-like_sf"/>
</dbReference>
<comment type="caution">
    <text evidence="1">The sequence shown here is derived from an EMBL/GenBank/DDBJ whole genome shotgun (WGS) entry which is preliminary data.</text>
</comment>
<proteinExistence type="predicted"/>
<dbReference type="Pfam" id="PF03928">
    <property type="entry name" value="HbpS-like"/>
    <property type="match status" value="1"/>
</dbReference>
<gene>
    <name evidence="1" type="ORF">ACFQPC_09380</name>
</gene>
<evidence type="ECO:0000313" key="1">
    <source>
        <dbReference type="EMBL" id="MFC7288244.1"/>
    </source>
</evidence>
<name>A0ABW2IB89_9BURK</name>
<dbReference type="EMBL" id="JBHTBU010000001">
    <property type="protein sequence ID" value="MFC7288244.1"/>
    <property type="molecule type" value="Genomic_DNA"/>
</dbReference>
<organism evidence="1 2">
    <name type="scientific">Herminiimonas glaciei</name>
    <dbReference type="NCBI Taxonomy" id="523788"/>
    <lineage>
        <taxon>Bacteria</taxon>
        <taxon>Pseudomonadati</taxon>
        <taxon>Pseudomonadota</taxon>
        <taxon>Betaproteobacteria</taxon>
        <taxon>Burkholderiales</taxon>
        <taxon>Oxalobacteraceae</taxon>
        <taxon>Herminiimonas</taxon>
    </lineage>
</organism>
<dbReference type="Gene3D" id="3.30.450.150">
    <property type="entry name" value="Haem-degrading domain"/>
    <property type="match status" value="1"/>
</dbReference>
<dbReference type="PANTHER" id="PTHR34309">
    <property type="entry name" value="SLR1406 PROTEIN"/>
    <property type="match status" value="1"/>
</dbReference>
<evidence type="ECO:0000313" key="2">
    <source>
        <dbReference type="Proteomes" id="UP001596542"/>
    </source>
</evidence>
<keyword evidence="2" id="KW-1185">Reference proteome</keyword>
<protein>
    <submittedName>
        <fullName evidence="1">Heme-binding protein</fullName>
    </submittedName>
</protein>
<dbReference type="InterPro" id="IPR052517">
    <property type="entry name" value="GlcG_carb_metab_protein"/>
</dbReference>